<dbReference type="InterPro" id="IPR029055">
    <property type="entry name" value="Ntn_hydrolases_N"/>
</dbReference>
<dbReference type="EMBL" id="OU895877">
    <property type="protein sequence ID" value="CAG9801421.1"/>
    <property type="molecule type" value="Genomic_DNA"/>
</dbReference>
<dbReference type="OrthoDB" id="77601at2759"/>
<gene>
    <name evidence="4" type="ORF">CHIRRI_LOCUS4350</name>
</gene>
<reference evidence="4" key="2">
    <citation type="submission" date="2022-10" db="EMBL/GenBank/DDBJ databases">
        <authorList>
            <consortium name="ENA_rothamsted_submissions"/>
            <consortium name="culmorum"/>
            <person name="King R."/>
        </authorList>
    </citation>
    <scope>NUCLEOTIDE SEQUENCE</scope>
</reference>
<dbReference type="AlphaFoldDB" id="A0A9N9RS35"/>
<evidence type="ECO:0000256" key="3">
    <source>
        <dbReference type="PIRSR" id="PIRSR600246-3"/>
    </source>
</evidence>
<dbReference type="Pfam" id="PF01112">
    <property type="entry name" value="Asparaginase_2"/>
    <property type="match status" value="1"/>
</dbReference>
<feature type="site" description="Cleavage; by autolysis" evidence="3">
    <location>
        <begin position="176"/>
        <end position="177"/>
    </location>
</feature>
<dbReference type="PANTHER" id="PTHR10188:SF8">
    <property type="entry name" value="THREONINE ASPARTASE 1"/>
    <property type="match status" value="1"/>
</dbReference>
<dbReference type="InterPro" id="IPR037464">
    <property type="entry name" value="Taspase1"/>
</dbReference>
<dbReference type="GO" id="GO:0005737">
    <property type="term" value="C:cytoplasm"/>
    <property type="evidence" value="ECO:0007669"/>
    <property type="project" value="TreeGrafter"/>
</dbReference>
<dbReference type="PANTHER" id="PTHR10188">
    <property type="entry name" value="L-ASPARAGINASE"/>
    <property type="match status" value="1"/>
</dbReference>
<keyword evidence="5" id="KW-1185">Reference proteome</keyword>
<dbReference type="SUPFAM" id="SSF56235">
    <property type="entry name" value="N-terminal nucleophile aminohydrolases (Ntn hydrolases)"/>
    <property type="match status" value="1"/>
</dbReference>
<reference evidence="4" key="1">
    <citation type="submission" date="2022-01" db="EMBL/GenBank/DDBJ databases">
        <authorList>
            <person name="King R."/>
        </authorList>
    </citation>
    <scope>NUCLEOTIDE SEQUENCE</scope>
</reference>
<organism evidence="4 5">
    <name type="scientific">Chironomus riparius</name>
    <dbReference type="NCBI Taxonomy" id="315576"/>
    <lineage>
        <taxon>Eukaryota</taxon>
        <taxon>Metazoa</taxon>
        <taxon>Ecdysozoa</taxon>
        <taxon>Arthropoda</taxon>
        <taxon>Hexapoda</taxon>
        <taxon>Insecta</taxon>
        <taxon>Pterygota</taxon>
        <taxon>Neoptera</taxon>
        <taxon>Endopterygota</taxon>
        <taxon>Diptera</taxon>
        <taxon>Nematocera</taxon>
        <taxon>Chironomoidea</taxon>
        <taxon>Chironomidae</taxon>
        <taxon>Chironominae</taxon>
        <taxon>Chironomus</taxon>
    </lineage>
</organism>
<dbReference type="GO" id="GO:0051604">
    <property type="term" value="P:protein maturation"/>
    <property type="evidence" value="ECO:0007669"/>
    <property type="project" value="TreeGrafter"/>
</dbReference>
<dbReference type="GO" id="GO:0004298">
    <property type="term" value="F:threonine-type endopeptidase activity"/>
    <property type="evidence" value="ECO:0007669"/>
    <property type="project" value="InterPro"/>
</dbReference>
<dbReference type="Proteomes" id="UP001153620">
    <property type="component" value="Chromosome 1"/>
</dbReference>
<evidence type="ECO:0000313" key="4">
    <source>
        <dbReference type="EMBL" id="CAG9801421.1"/>
    </source>
</evidence>
<dbReference type="InterPro" id="IPR000246">
    <property type="entry name" value="Peptidase_T2"/>
</dbReference>
<evidence type="ECO:0000313" key="5">
    <source>
        <dbReference type="Proteomes" id="UP001153620"/>
    </source>
</evidence>
<sequence>MGLVAVHTGAGNFVNEDNYKILCKRSSKKACDLLDSGNGTVLDAVELAIKIMEDNPNTNAGYGSNLTWDGRIECEAGIMDSITSNFGACTCLNDVKNPISLARKICDKQSSLFQFGRLPPMIVSSNGASVLAKEFGLEIINESELISRKAQNTYNYYRRKITEYEQSNAIQISRLDTVGAIAVDDYGNVACGCSSGGILLKLPGRVGQTASFGAGCWSQKINNQSLGCVTTGNGEYIMKTLLAREICVNLINNECPTTKLYQVFNEKFLKSPMLPRNQEKYAGCLVVDYNSDTKRGELLWAHTTKMLCLGYKASKQKSKFISSSLPDQTGAGHKVIVGGISF</sequence>
<comment type="similarity">
    <text evidence="1">Belongs to the Ntn-hydrolase family.</text>
</comment>
<feature type="active site" description="Nucleophile" evidence="2">
    <location>
        <position position="177"/>
    </location>
</feature>
<name>A0A9N9RS35_9DIPT</name>
<dbReference type="FunFam" id="3.60.20.30:FF:000006">
    <property type="entry name" value="Threonine aspartase"/>
    <property type="match status" value="1"/>
</dbReference>
<dbReference type="Gene3D" id="3.60.20.30">
    <property type="entry name" value="(Glycosyl)asparaginase"/>
    <property type="match status" value="1"/>
</dbReference>
<dbReference type="CDD" id="cd04514">
    <property type="entry name" value="Taspase1_like"/>
    <property type="match status" value="1"/>
</dbReference>
<proteinExistence type="inferred from homology"/>
<evidence type="ECO:0000256" key="2">
    <source>
        <dbReference type="PIRSR" id="PIRSR600246-1"/>
    </source>
</evidence>
<protein>
    <submittedName>
        <fullName evidence="4">Uncharacterized protein</fullName>
    </submittedName>
</protein>
<evidence type="ECO:0000256" key="1">
    <source>
        <dbReference type="ARBA" id="ARBA00010872"/>
    </source>
</evidence>
<accession>A0A9N9RS35</accession>